<protein>
    <submittedName>
        <fullName evidence="2">Uncharacterized protein</fullName>
    </submittedName>
</protein>
<feature type="transmembrane region" description="Helical" evidence="1">
    <location>
        <begin position="63"/>
        <end position="85"/>
    </location>
</feature>
<evidence type="ECO:0000313" key="2">
    <source>
        <dbReference type="EMBL" id="OES24473.1"/>
    </source>
</evidence>
<sequence>MISYDELTATIEAVKAMPAMEHIVFHEQDGYWPVQFILFFPVIIFTLLSLICLTSSWKRFARIFGAISSIVVALFSAVLPIYMMLPVTLTDSELAKINTLRSVTHLAPVSHDDYLSRNGMAEDVDAAIREHQALTQLKARLHAIGLDNVTDAQLHAMRVTLSENQ</sequence>
<keyword evidence="1" id="KW-1133">Transmembrane helix</keyword>
<name>A0AB36FMR5_ALTMA</name>
<gene>
    <name evidence="2" type="ORF">BFV95_4740</name>
</gene>
<feature type="transmembrane region" description="Helical" evidence="1">
    <location>
        <begin position="30"/>
        <end position="51"/>
    </location>
</feature>
<dbReference type="EMBL" id="MIPY01000061">
    <property type="protein sequence ID" value="OES24473.1"/>
    <property type="molecule type" value="Genomic_DNA"/>
</dbReference>
<keyword evidence="3" id="KW-1185">Reference proteome</keyword>
<dbReference type="AlphaFoldDB" id="A0AB36FMR5"/>
<comment type="caution">
    <text evidence="2">The sequence shown here is derived from an EMBL/GenBank/DDBJ whole genome shotgun (WGS) entry which is preliminary data.</text>
</comment>
<accession>A0AB36FMR5</accession>
<evidence type="ECO:0000256" key="1">
    <source>
        <dbReference type="SAM" id="Phobius"/>
    </source>
</evidence>
<dbReference type="RefSeq" id="WP_069945617.1">
    <property type="nucleotide sequence ID" value="NZ_MIPW01000036.1"/>
</dbReference>
<dbReference type="Proteomes" id="UP000095392">
    <property type="component" value="Unassembled WGS sequence"/>
</dbReference>
<organism evidence="2 3">
    <name type="scientific">Alteromonas macleodii</name>
    <name type="common">Pseudoalteromonas macleodii</name>
    <dbReference type="NCBI Taxonomy" id="28108"/>
    <lineage>
        <taxon>Bacteria</taxon>
        <taxon>Pseudomonadati</taxon>
        <taxon>Pseudomonadota</taxon>
        <taxon>Gammaproteobacteria</taxon>
        <taxon>Alteromonadales</taxon>
        <taxon>Alteromonadaceae</taxon>
        <taxon>Alteromonas/Salinimonas group</taxon>
        <taxon>Alteromonas</taxon>
    </lineage>
</organism>
<reference evidence="2 3" key="1">
    <citation type="submission" date="2016-09" db="EMBL/GenBank/DDBJ databases">
        <title>Draft Genome Sequence of four Alteromonas macleodii strains isolated from copper coupons and grown long-term at elevated copper levels.</title>
        <authorList>
            <person name="Cusick K."/>
            <person name="Dale J."/>
            <person name="Little B."/>
            <person name="Biffinger J."/>
        </authorList>
    </citation>
    <scope>NUCLEOTIDE SEQUENCE [LARGE SCALE GENOMIC DNA]</scope>
    <source>
        <strain evidence="2 3">KCP01</strain>
    </source>
</reference>
<keyword evidence="1" id="KW-0812">Transmembrane</keyword>
<proteinExistence type="predicted"/>
<evidence type="ECO:0000313" key="3">
    <source>
        <dbReference type="Proteomes" id="UP000095392"/>
    </source>
</evidence>
<keyword evidence="1" id="KW-0472">Membrane</keyword>